<evidence type="ECO:0000313" key="3">
    <source>
        <dbReference type="EMBL" id="CAD6254368.1"/>
    </source>
</evidence>
<gene>
    <name evidence="3" type="ORF">NCGR_LOCUS37972</name>
</gene>
<dbReference type="InterPro" id="IPR001938">
    <property type="entry name" value="Thaumatin"/>
</dbReference>
<feature type="signal peptide" evidence="2">
    <location>
        <begin position="1"/>
        <end position="23"/>
    </location>
</feature>
<organism evidence="3 4">
    <name type="scientific">Miscanthus lutarioriparius</name>
    <dbReference type="NCBI Taxonomy" id="422564"/>
    <lineage>
        <taxon>Eukaryota</taxon>
        <taxon>Viridiplantae</taxon>
        <taxon>Streptophyta</taxon>
        <taxon>Embryophyta</taxon>
        <taxon>Tracheophyta</taxon>
        <taxon>Spermatophyta</taxon>
        <taxon>Magnoliopsida</taxon>
        <taxon>Liliopsida</taxon>
        <taxon>Poales</taxon>
        <taxon>Poaceae</taxon>
        <taxon>PACMAD clade</taxon>
        <taxon>Panicoideae</taxon>
        <taxon>Andropogonodae</taxon>
        <taxon>Andropogoneae</taxon>
        <taxon>Saccharinae</taxon>
        <taxon>Miscanthus</taxon>
    </lineage>
</organism>
<dbReference type="EMBL" id="CAJGYO010000009">
    <property type="protein sequence ID" value="CAD6254368.1"/>
    <property type="molecule type" value="Genomic_DNA"/>
</dbReference>
<evidence type="ECO:0000256" key="2">
    <source>
        <dbReference type="SAM" id="SignalP"/>
    </source>
</evidence>
<name>A0A811QF22_9POAL</name>
<reference evidence="3" key="1">
    <citation type="submission" date="2020-10" db="EMBL/GenBank/DDBJ databases">
        <authorList>
            <person name="Han B."/>
            <person name="Lu T."/>
            <person name="Zhao Q."/>
            <person name="Huang X."/>
            <person name="Zhao Y."/>
        </authorList>
    </citation>
    <scope>NUCLEOTIDE SEQUENCE</scope>
</reference>
<accession>A0A811QF22</accession>
<feature type="compositionally biased region" description="Low complexity" evidence="1">
    <location>
        <begin position="156"/>
        <end position="167"/>
    </location>
</feature>
<keyword evidence="2" id="KW-0732">Signal</keyword>
<proteinExistence type="predicted"/>
<dbReference type="OrthoDB" id="430315at2759"/>
<feature type="chain" id="PRO_5032652509" evidence="2">
    <location>
        <begin position="24"/>
        <end position="167"/>
    </location>
</feature>
<dbReference type="AlphaFoldDB" id="A0A811QF22"/>
<dbReference type="InterPro" id="IPR037176">
    <property type="entry name" value="Osmotin/thaumatin-like_sf"/>
</dbReference>
<sequence length="167" mass="16972">MGAGSSTWTHHLLLLFFPVLAVATSSSHTTTINITNRCSYTVWAAACGWTQATPGCSKCPTTPKAAACGRAPVVLSTAPPATSPAITSQCPAELKVPGGCGGACESCNGSTVNSNTVFYVRMCPADVYTYATDDDGPPVDLVSLSSPPPSPTANGTSSITSSPKSKK</sequence>
<evidence type="ECO:0000313" key="4">
    <source>
        <dbReference type="Proteomes" id="UP000604825"/>
    </source>
</evidence>
<evidence type="ECO:0000256" key="1">
    <source>
        <dbReference type="SAM" id="MobiDB-lite"/>
    </source>
</evidence>
<comment type="caution">
    <text evidence="3">The sequence shown here is derived from an EMBL/GenBank/DDBJ whole genome shotgun (WGS) entry which is preliminary data.</text>
</comment>
<dbReference type="SUPFAM" id="SSF49870">
    <property type="entry name" value="Osmotin, thaumatin-like protein"/>
    <property type="match status" value="1"/>
</dbReference>
<dbReference type="SMART" id="SM00205">
    <property type="entry name" value="THN"/>
    <property type="match status" value="1"/>
</dbReference>
<protein>
    <submittedName>
        <fullName evidence="3">Uncharacterized protein</fullName>
    </submittedName>
</protein>
<dbReference type="Proteomes" id="UP000604825">
    <property type="component" value="Unassembled WGS sequence"/>
</dbReference>
<keyword evidence="4" id="KW-1185">Reference proteome</keyword>
<feature type="region of interest" description="Disordered" evidence="1">
    <location>
        <begin position="136"/>
        <end position="167"/>
    </location>
</feature>